<dbReference type="AlphaFoldDB" id="A0A447IHF6"/>
<dbReference type="PRINTS" id="PR00313">
    <property type="entry name" value="CABNDNGRPT"/>
</dbReference>
<sequence>MNGGDLRDTLSGGLGNDTLIGAGGADVLAGGSGADVFRFLSWRDSMAAAPDIIQDFRPDSDRLDLRAIGLGYVDDAQFTAARQVRWQHVGSETRVMADLNGDGRADFLLRLLGHPDLDRGDFLL</sequence>
<dbReference type="GO" id="GO:0005615">
    <property type="term" value="C:extracellular space"/>
    <property type="evidence" value="ECO:0007669"/>
    <property type="project" value="InterPro"/>
</dbReference>
<dbReference type="SUPFAM" id="SSF51120">
    <property type="entry name" value="beta-Roll"/>
    <property type="match status" value="1"/>
</dbReference>
<organism evidence="5 6">
    <name type="scientific">Paracoccus haematequi</name>
    <dbReference type="NCBI Taxonomy" id="2491866"/>
    <lineage>
        <taxon>Bacteria</taxon>
        <taxon>Pseudomonadati</taxon>
        <taxon>Pseudomonadota</taxon>
        <taxon>Alphaproteobacteria</taxon>
        <taxon>Rhodobacterales</taxon>
        <taxon>Paracoccaceae</taxon>
        <taxon>Paracoccus</taxon>
    </lineage>
</organism>
<evidence type="ECO:0000256" key="1">
    <source>
        <dbReference type="ARBA" id="ARBA00004613"/>
    </source>
</evidence>
<evidence type="ECO:0000313" key="5">
    <source>
        <dbReference type="EMBL" id="VDS06928.1"/>
    </source>
</evidence>
<dbReference type="InterPro" id="IPR018511">
    <property type="entry name" value="Hemolysin-typ_Ca-bd_CS"/>
</dbReference>
<dbReference type="EMBL" id="UZWE01000012">
    <property type="protein sequence ID" value="VDS06928.1"/>
    <property type="molecule type" value="Genomic_DNA"/>
</dbReference>
<evidence type="ECO:0000256" key="3">
    <source>
        <dbReference type="ARBA" id="ARBA00022737"/>
    </source>
</evidence>
<keyword evidence="6" id="KW-1185">Reference proteome</keyword>
<dbReference type="GO" id="GO:0016787">
    <property type="term" value="F:hydrolase activity"/>
    <property type="evidence" value="ECO:0007669"/>
    <property type="project" value="UniProtKB-KW"/>
</dbReference>
<accession>A0A447IHF6</accession>
<gene>
    <name evidence="5" type="primary">prtG</name>
    <name evidence="5" type="ORF">PARHAE_00099</name>
</gene>
<feature type="domain" description="Peptidase M10 serralysin C-terminal" evidence="4">
    <location>
        <begin position="12"/>
        <end position="116"/>
    </location>
</feature>
<dbReference type="PROSITE" id="PS00330">
    <property type="entry name" value="HEMOLYSIN_CALCIUM"/>
    <property type="match status" value="1"/>
</dbReference>
<proteinExistence type="predicted"/>
<keyword evidence="5" id="KW-0378">Hydrolase</keyword>
<comment type="subcellular location">
    <subcellularLocation>
        <location evidence="1">Secreted</location>
    </subcellularLocation>
</comment>
<dbReference type="InterPro" id="IPR013858">
    <property type="entry name" value="Peptidase_M10B_C"/>
</dbReference>
<dbReference type="GO" id="GO:0005509">
    <property type="term" value="F:calcium ion binding"/>
    <property type="evidence" value="ECO:0007669"/>
    <property type="project" value="InterPro"/>
</dbReference>
<keyword evidence="2" id="KW-0964">Secreted</keyword>
<dbReference type="Proteomes" id="UP000270743">
    <property type="component" value="Unassembled WGS sequence"/>
</dbReference>
<evidence type="ECO:0000313" key="6">
    <source>
        <dbReference type="Proteomes" id="UP000270743"/>
    </source>
</evidence>
<protein>
    <submittedName>
        <fullName evidence="5">Serralysin G</fullName>
        <ecNumber evidence="5">3.4.24.40</ecNumber>
    </submittedName>
</protein>
<dbReference type="Pfam" id="PF08548">
    <property type="entry name" value="Peptidase_M10_C"/>
    <property type="match status" value="1"/>
</dbReference>
<name>A0A447IHF6_9RHOB</name>
<evidence type="ECO:0000256" key="2">
    <source>
        <dbReference type="ARBA" id="ARBA00022525"/>
    </source>
</evidence>
<keyword evidence="3" id="KW-0677">Repeat</keyword>
<dbReference type="Gene3D" id="2.150.10.10">
    <property type="entry name" value="Serralysin-like metalloprotease, C-terminal"/>
    <property type="match status" value="1"/>
</dbReference>
<reference evidence="5 6" key="1">
    <citation type="submission" date="2018-12" db="EMBL/GenBank/DDBJ databases">
        <authorList>
            <person name="Criscuolo A."/>
        </authorList>
    </citation>
    <scope>NUCLEOTIDE SEQUENCE [LARGE SCALE GENOMIC DNA]</scope>
    <source>
        <strain evidence="5">ACIP1116241</strain>
    </source>
</reference>
<dbReference type="EC" id="3.4.24.40" evidence="5"/>
<dbReference type="InterPro" id="IPR011049">
    <property type="entry name" value="Serralysin-like_metalloprot_C"/>
</dbReference>
<evidence type="ECO:0000259" key="4">
    <source>
        <dbReference type="Pfam" id="PF08548"/>
    </source>
</evidence>